<dbReference type="SUPFAM" id="SSF53613">
    <property type="entry name" value="Ribokinase-like"/>
    <property type="match status" value="1"/>
</dbReference>
<dbReference type="GO" id="GO:0016301">
    <property type="term" value="F:kinase activity"/>
    <property type="evidence" value="ECO:0007669"/>
    <property type="project" value="UniProtKB-KW"/>
</dbReference>
<evidence type="ECO:0000313" key="5">
    <source>
        <dbReference type="Proteomes" id="UP000278627"/>
    </source>
</evidence>
<dbReference type="PANTHER" id="PTHR10584">
    <property type="entry name" value="SUGAR KINASE"/>
    <property type="match status" value="1"/>
</dbReference>
<evidence type="ECO:0000313" key="4">
    <source>
        <dbReference type="EMBL" id="VDN87049.1"/>
    </source>
</evidence>
<dbReference type="PANTHER" id="PTHR10584:SF166">
    <property type="entry name" value="RIBOKINASE"/>
    <property type="match status" value="1"/>
</dbReference>
<dbReference type="WBParaSite" id="BPAG_0000590001-mRNA-1">
    <property type="protein sequence ID" value="BPAG_0000590001-mRNA-1"/>
    <property type="gene ID" value="BPAG_0000590001"/>
</dbReference>
<dbReference type="Pfam" id="PF00294">
    <property type="entry name" value="PfkB"/>
    <property type="match status" value="1"/>
</dbReference>
<dbReference type="EMBL" id="UZAD01004647">
    <property type="protein sequence ID" value="VDN87049.1"/>
    <property type="molecule type" value="Genomic_DNA"/>
</dbReference>
<accession>A0A0N4TCG2</accession>
<proteinExistence type="predicted"/>
<evidence type="ECO:0000256" key="1">
    <source>
        <dbReference type="ARBA" id="ARBA00022679"/>
    </source>
</evidence>
<organism evidence="6">
    <name type="scientific">Brugia pahangi</name>
    <name type="common">Filarial nematode worm</name>
    <dbReference type="NCBI Taxonomy" id="6280"/>
    <lineage>
        <taxon>Eukaryota</taxon>
        <taxon>Metazoa</taxon>
        <taxon>Ecdysozoa</taxon>
        <taxon>Nematoda</taxon>
        <taxon>Chromadorea</taxon>
        <taxon>Rhabditida</taxon>
        <taxon>Spirurina</taxon>
        <taxon>Spiruromorpha</taxon>
        <taxon>Filarioidea</taxon>
        <taxon>Onchocercidae</taxon>
        <taxon>Brugia</taxon>
    </lineage>
</organism>
<reference evidence="6" key="1">
    <citation type="submission" date="2017-02" db="UniProtKB">
        <authorList>
            <consortium name="WormBaseParasite"/>
        </authorList>
    </citation>
    <scope>IDENTIFICATION</scope>
</reference>
<reference evidence="4 5" key="2">
    <citation type="submission" date="2018-11" db="EMBL/GenBank/DDBJ databases">
        <authorList>
            <consortium name="Pathogen Informatics"/>
        </authorList>
    </citation>
    <scope>NUCLEOTIDE SEQUENCE [LARGE SCALE GENOMIC DNA]</scope>
</reference>
<dbReference type="GO" id="GO:0005829">
    <property type="term" value="C:cytosol"/>
    <property type="evidence" value="ECO:0007669"/>
    <property type="project" value="TreeGrafter"/>
</dbReference>
<dbReference type="GO" id="GO:0006796">
    <property type="term" value="P:phosphate-containing compound metabolic process"/>
    <property type="evidence" value="ECO:0007669"/>
    <property type="project" value="UniProtKB-ARBA"/>
</dbReference>
<dbReference type="AlphaFoldDB" id="A0A0N4TCG2"/>
<evidence type="ECO:0000259" key="3">
    <source>
        <dbReference type="Pfam" id="PF00294"/>
    </source>
</evidence>
<name>A0A0N4TCG2_BRUPA</name>
<keyword evidence="2" id="KW-0418">Kinase</keyword>
<keyword evidence="5" id="KW-1185">Reference proteome</keyword>
<gene>
    <name evidence="4" type="ORF">BPAG_LOCUS5863</name>
</gene>
<evidence type="ECO:0000313" key="6">
    <source>
        <dbReference type="WBParaSite" id="BPAG_0000590001-mRNA-1"/>
    </source>
</evidence>
<dbReference type="STRING" id="6280.A0A0N4TCG2"/>
<evidence type="ECO:0000256" key="2">
    <source>
        <dbReference type="ARBA" id="ARBA00022777"/>
    </source>
</evidence>
<dbReference type="InterPro" id="IPR029056">
    <property type="entry name" value="Ribokinase-like"/>
</dbReference>
<dbReference type="Proteomes" id="UP000278627">
    <property type="component" value="Unassembled WGS sequence"/>
</dbReference>
<dbReference type="InterPro" id="IPR011611">
    <property type="entry name" value="PfkB_dom"/>
</dbReference>
<sequence length="90" mass="10135">MIDIVVYGSIAQDLVSYTDQFPRPGETIKGTFETSSGGKGANQAAQAAMLGATVYIIGKKEEVLHKNFKNFWRNKRNPFQLFMVFFPNEK</sequence>
<dbReference type="Gene3D" id="3.40.1190.20">
    <property type="match status" value="1"/>
</dbReference>
<protein>
    <submittedName>
        <fullName evidence="6">PfkB domain-containing protein</fullName>
    </submittedName>
</protein>
<feature type="domain" description="Carbohydrate kinase PfkB" evidence="3">
    <location>
        <begin position="1"/>
        <end position="59"/>
    </location>
</feature>
<keyword evidence="1" id="KW-0808">Transferase</keyword>